<reference evidence="1" key="2">
    <citation type="journal article" date="2021" name="PeerJ">
        <title>Extensive microbial diversity within the chicken gut microbiome revealed by metagenomics and culture.</title>
        <authorList>
            <person name="Gilroy R."/>
            <person name="Ravi A."/>
            <person name="Getino M."/>
            <person name="Pursley I."/>
            <person name="Horton D.L."/>
            <person name="Alikhan N.F."/>
            <person name="Baker D."/>
            <person name="Gharbi K."/>
            <person name="Hall N."/>
            <person name="Watson M."/>
            <person name="Adriaenssens E.M."/>
            <person name="Foster-Nyarko E."/>
            <person name="Jarju S."/>
            <person name="Secka A."/>
            <person name="Antonio M."/>
            <person name="Oren A."/>
            <person name="Chaudhuri R.R."/>
            <person name="La Ragione R."/>
            <person name="Hildebrand F."/>
            <person name="Pallen M.J."/>
        </authorList>
    </citation>
    <scope>NUCLEOTIDE SEQUENCE</scope>
    <source>
        <strain evidence="1">CHK195-15760</strain>
    </source>
</reference>
<name>A0A9D1M0N5_9FIRM</name>
<protein>
    <submittedName>
        <fullName evidence="1">Uncharacterized protein</fullName>
    </submittedName>
</protein>
<evidence type="ECO:0000313" key="1">
    <source>
        <dbReference type="EMBL" id="HIU51462.1"/>
    </source>
</evidence>
<gene>
    <name evidence="1" type="ORF">IAB70_02385</name>
</gene>
<sequence length="102" mass="12463">MVTEENNVANQLKKWVREKKYEKAIVEIRKQIIKLVVKDIQKKEPDYEFTTIFDLIQTCDKYQYKFKNTIRNIYNIDEYYDLDEISELLEVYEKLLKSARSE</sequence>
<reference evidence="1" key="1">
    <citation type="submission" date="2020-10" db="EMBL/GenBank/DDBJ databases">
        <authorList>
            <person name="Gilroy R."/>
        </authorList>
    </citation>
    <scope>NUCLEOTIDE SEQUENCE</scope>
    <source>
        <strain evidence="1">CHK195-15760</strain>
    </source>
</reference>
<proteinExistence type="predicted"/>
<evidence type="ECO:0000313" key="2">
    <source>
        <dbReference type="Proteomes" id="UP000824093"/>
    </source>
</evidence>
<dbReference type="AlphaFoldDB" id="A0A9D1M0N5"/>
<comment type="caution">
    <text evidence="1">The sequence shown here is derived from an EMBL/GenBank/DDBJ whole genome shotgun (WGS) entry which is preliminary data.</text>
</comment>
<organism evidence="1 2">
    <name type="scientific">Candidatus Merdicola faecigallinarum</name>
    <dbReference type="NCBI Taxonomy" id="2840862"/>
    <lineage>
        <taxon>Bacteria</taxon>
        <taxon>Bacillati</taxon>
        <taxon>Bacillota</taxon>
        <taxon>Clostridia</taxon>
        <taxon>Candidatus Merdicola</taxon>
    </lineage>
</organism>
<dbReference type="Proteomes" id="UP000824093">
    <property type="component" value="Unassembled WGS sequence"/>
</dbReference>
<accession>A0A9D1M0N5</accession>
<dbReference type="EMBL" id="DVNH01000018">
    <property type="protein sequence ID" value="HIU51462.1"/>
    <property type="molecule type" value="Genomic_DNA"/>
</dbReference>